<keyword evidence="2" id="KW-1185">Reference proteome</keyword>
<dbReference type="AlphaFoldDB" id="A0A6D2L657"/>
<dbReference type="SUPFAM" id="SSF53254">
    <property type="entry name" value="Phosphoglycerate mutase-like"/>
    <property type="match status" value="1"/>
</dbReference>
<evidence type="ECO:0000313" key="1">
    <source>
        <dbReference type="EMBL" id="CAA7061132.1"/>
    </source>
</evidence>
<dbReference type="Proteomes" id="UP000467841">
    <property type="component" value="Unassembled WGS sequence"/>
</dbReference>
<dbReference type="OrthoDB" id="354304at2759"/>
<evidence type="ECO:0000313" key="2">
    <source>
        <dbReference type="Proteomes" id="UP000467841"/>
    </source>
</evidence>
<gene>
    <name evidence="1" type="ORF">MERR_LOCUS48368</name>
</gene>
<sequence>MVTCSKLLDRKNRFGSRIYQEFVTGVSVLDFTQRADAESPHAANDQPMNMLGVIQSQKTAELLLDLRVDSIVCSSKAASIETAGVISQDV</sequence>
<name>A0A6D2L657_9BRAS</name>
<accession>A0A6D2L657</accession>
<protein>
    <submittedName>
        <fullName evidence="1">Uncharacterized protein</fullName>
    </submittedName>
</protein>
<dbReference type="InterPro" id="IPR029033">
    <property type="entry name" value="His_PPase_superfam"/>
</dbReference>
<organism evidence="1 2">
    <name type="scientific">Microthlaspi erraticum</name>
    <dbReference type="NCBI Taxonomy" id="1685480"/>
    <lineage>
        <taxon>Eukaryota</taxon>
        <taxon>Viridiplantae</taxon>
        <taxon>Streptophyta</taxon>
        <taxon>Embryophyta</taxon>
        <taxon>Tracheophyta</taxon>
        <taxon>Spermatophyta</taxon>
        <taxon>Magnoliopsida</taxon>
        <taxon>eudicotyledons</taxon>
        <taxon>Gunneridae</taxon>
        <taxon>Pentapetalae</taxon>
        <taxon>rosids</taxon>
        <taxon>malvids</taxon>
        <taxon>Brassicales</taxon>
        <taxon>Brassicaceae</taxon>
        <taxon>Coluteocarpeae</taxon>
        <taxon>Microthlaspi</taxon>
    </lineage>
</organism>
<comment type="caution">
    <text evidence="1">The sequence shown here is derived from an EMBL/GenBank/DDBJ whole genome shotgun (WGS) entry which is preliminary data.</text>
</comment>
<dbReference type="EMBL" id="CACVBM020001851">
    <property type="protein sequence ID" value="CAA7061132.1"/>
    <property type="molecule type" value="Genomic_DNA"/>
</dbReference>
<reference evidence="1" key="1">
    <citation type="submission" date="2020-01" db="EMBL/GenBank/DDBJ databases">
        <authorList>
            <person name="Mishra B."/>
        </authorList>
    </citation>
    <scope>NUCLEOTIDE SEQUENCE [LARGE SCALE GENOMIC DNA]</scope>
</reference>
<proteinExistence type="predicted"/>